<dbReference type="EMBL" id="JASNJE010000001">
    <property type="protein sequence ID" value="MDK3071779.1"/>
    <property type="molecule type" value="Genomic_DNA"/>
</dbReference>
<evidence type="ECO:0000256" key="1">
    <source>
        <dbReference type="ARBA" id="ARBA00011043"/>
    </source>
</evidence>
<dbReference type="HAMAP" id="MF_00379">
    <property type="entry name" value="GTPase_MnmE"/>
    <property type="match status" value="1"/>
</dbReference>
<feature type="binding site" evidence="6">
    <location>
        <position position="20"/>
    </location>
    <ligand>
        <name>(6S)-5-formyl-5,6,7,8-tetrahydrofolate</name>
        <dbReference type="ChEBI" id="CHEBI:57457"/>
    </ligand>
</feature>
<keyword evidence="6" id="KW-0479">Metal-binding</keyword>
<feature type="binding site" evidence="6">
    <location>
        <position position="428"/>
    </location>
    <ligand>
        <name>(6S)-5-formyl-5,6,7,8-tetrahydrofolate</name>
        <dbReference type="ChEBI" id="CHEBI:57457"/>
    </ligand>
</feature>
<evidence type="ECO:0000313" key="9">
    <source>
        <dbReference type="Proteomes" id="UP001227126"/>
    </source>
</evidence>
<dbReference type="Pfam" id="PF10396">
    <property type="entry name" value="TrmE_N"/>
    <property type="match status" value="1"/>
</dbReference>
<dbReference type="PANTHER" id="PTHR42714">
    <property type="entry name" value="TRNA MODIFICATION GTPASE GTPBP3"/>
    <property type="match status" value="1"/>
</dbReference>
<protein>
    <recommendedName>
        <fullName evidence="6">tRNA modification GTPase MnmE</fullName>
        <ecNumber evidence="6">3.6.-.-</ecNumber>
    </recommendedName>
</protein>
<evidence type="ECO:0000256" key="6">
    <source>
        <dbReference type="HAMAP-Rule" id="MF_00379"/>
    </source>
</evidence>
<evidence type="ECO:0000259" key="7">
    <source>
        <dbReference type="PROSITE" id="PS51709"/>
    </source>
</evidence>
<feature type="binding site" evidence="6">
    <location>
        <position position="117"/>
    </location>
    <ligand>
        <name>(6S)-5-formyl-5,6,7,8-tetrahydrofolate</name>
        <dbReference type="ChEBI" id="CHEBI:57457"/>
    </ligand>
</feature>
<dbReference type="PANTHER" id="PTHR42714:SF2">
    <property type="entry name" value="TRNA MODIFICATION GTPASE GTPBP3, MITOCHONDRIAL"/>
    <property type="match status" value="1"/>
</dbReference>
<keyword evidence="3 6" id="KW-0547">Nucleotide-binding</keyword>
<dbReference type="NCBIfam" id="TIGR00231">
    <property type="entry name" value="small_GTP"/>
    <property type="match status" value="1"/>
</dbReference>
<keyword evidence="5 6" id="KW-0342">GTP-binding</keyword>
<dbReference type="PROSITE" id="PS51709">
    <property type="entry name" value="G_TRME"/>
    <property type="match status" value="1"/>
</dbReference>
<keyword evidence="6" id="KW-0963">Cytoplasm</keyword>
<proteinExistence type="inferred from homology"/>
<sequence length="428" mass="45777">MDTIYALASAQGKAGVAVIRISGPRSHSAVHDLSCRDLPSRGMNLVKLRDRTGGMLDDALVLTFCAPASFTGEDVVELQLHGSVAVVSLVLTELSRMEGLRLADPGEFTRRALENAKLDLSQVEGLADLIDAETEAQRKQAQSVLSGELGNLAECWRMDLIRAASLIEATIDFADEDIPTDVTPEVSALLDKVSTDLSRETTGVVIAERIRNGFEVAIIGAPNVGKSTLLNALAGRKAAITSEFAGTTRDVIEVRMDLDGLAVTLLDTAGLRETADHVEDLGIALAKDRAERADLRVFLADDNSVIDVPFRNGDIRVRPKADTLCDKSGAVSGKTGEGISELVGQIASTLKSRSASAGLATRERHRIAMQRANISLAAARQLLMTGSDQYELAAEELRTAIRALESLVGRVDVENILDEIFSSFCLGK</sequence>
<dbReference type="PRINTS" id="PR00326">
    <property type="entry name" value="GTP1OBG"/>
</dbReference>
<feature type="binding site" evidence="6">
    <location>
        <begin position="242"/>
        <end position="248"/>
    </location>
    <ligand>
        <name>GTP</name>
        <dbReference type="ChEBI" id="CHEBI:37565"/>
    </ligand>
</feature>
<dbReference type="InterPro" id="IPR027417">
    <property type="entry name" value="P-loop_NTPase"/>
</dbReference>
<evidence type="ECO:0000256" key="2">
    <source>
        <dbReference type="ARBA" id="ARBA00022694"/>
    </source>
</evidence>
<dbReference type="InterPro" id="IPR006073">
    <property type="entry name" value="GTP-bd"/>
</dbReference>
<comment type="subunit">
    <text evidence="6">Homodimer. Heterotetramer of two MnmE and two MnmG subunits.</text>
</comment>
<comment type="caution">
    <text evidence="8">The sequence shown here is derived from an EMBL/GenBank/DDBJ whole genome shotgun (WGS) entry which is preliminary data.</text>
</comment>
<feature type="binding site" evidence="6">
    <location>
        <position position="248"/>
    </location>
    <ligand>
        <name>Mg(2+)</name>
        <dbReference type="ChEBI" id="CHEBI:18420"/>
    </ligand>
</feature>
<dbReference type="Pfam" id="PF01926">
    <property type="entry name" value="MMR_HSR1"/>
    <property type="match status" value="1"/>
</dbReference>
<feature type="binding site" evidence="6">
    <location>
        <begin position="267"/>
        <end position="270"/>
    </location>
    <ligand>
        <name>GTP</name>
        <dbReference type="ChEBI" id="CHEBI:37565"/>
    </ligand>
</feature>
<dbReference type="Pfam" id="PF12631">
    <property type="entry name" value="MnmE_helical"/>
    <property type="match status" value="1"/>
</dbReference>
<keyword evidence="6" id="KW-0460">Magnesium</keyword>
<reference evidence="8 9" key="1">
    <citation type="submission" date="2023-05" db="EMBL/GenBank/DDBJ databases">
        <title>Sedimentitalea sp. nov. JM2-8.</title>
        <authorList>
            <person name="Huang J."/>
        </authorList>
    </citation>
    <scope>NUCLEOTIDE SEQUENCE [LARGE SCALE GENOMIC DNA]</scope>
    <source>
        <strain evidence="8 9">JM2-8</strain>
    </source>
</reference>
<dbReference type="InterPro" id="IPR004520">
    <property type="entry name" value="GTPase_MnmE"/>
</dbReference>
<dbReference type="InterPro" id="IPR027368">
    <property type="entry name" value="MnmE_dom2"/>
</dbReference>
<evidence type="ECO:0000256" key="3">
    <source>
        <dbReference type="ARBA" id="ARBA00022741"/>
    </source>
</evidence>
<keyword evidence="6 8" id="KW-0378">Hydrolase</keyword>
<dbReference type="InterPro" id="IPR031168">
    <property type="entry name" value="G_TrmE"/>
</dbReference>
<dbReference type="InterPro" id="IPR018948">
    <property type="entry name" value="GTP-bd_TrmE_N"/>
</dbReference>
<keyword evidence="9" id="KW-1185">Reference proteome</keyword>
<dbReference type="InterPro" id="IPR027266">
    <property type="entry name" value="TrmE/GcvT-like"/>
</dbReference>
<gene>
    <name evidence="6 8" type="primary">mnmE</name>
    <name evidence="6" type="synonym">trmE</name>
    <name evidence="8" type="ORF">QO034_01525</name>
</gene>
<evidence type="ECO:0000256" key="5">
    <source>
        <dbReference type="ARBA" id="ARBA00023134"/>
    </source>
</evidence>
<dbReference type="SUPFAM" id="SSF116878">
    <property type="entry name" value="TrmE connector domain"/>
    <property type="match status" value="1"/>
</dbReference>
<dbReference type="SUPFAM" id="SSF103025">
    <property type="entry name" value="Folate-binding domain"/>
    <property type="match status" value="1"/>
</dbReference>
<dbReference type="GO" id="GO:0016787">
    <property type="term" value="F:hydrolase activity"/>
    <property type="evidence" value="ECO:0007669"/>
    <property type="project" value="UniProtKB-KW"/>
</dbReference>
<dbReference type="RefSeq" id="WP_284483728.1">
    <property type="nucleotide sequence ID" value="NZ_JASNJE010000001.1"/>
</dbReference>
<comment type="function">
    <text evidence="6">Exhibits a very high intrinsic GTPase hydrolysis rate. Involved in the addition of a carboxymethylaminomethyl (cmnm) group at the wobble position (U34) of certain tRNAs, forming tRNA-cmnm(5)s(2)U34.</text>
</comment>
<dbReference type="CDD" id="cd04164">
    <property type="entry name" value="trmE"/>
    <property type="match status" value="1"/>
</dbReference>
<feature type="binding site" evidence="6">
    <location>
        <begin position="223"/>
        <end position="228"/>
    </location>
    <ligand>
        <name>GTP</name>
        <dbReference type="ChEBI" id="CHEBI:37565"/>
    </ligand>
</feature>
<evidence type="ECO:0000313" key="8">
    <source>
        <dbReference type="EMBL" id="MDK3071779.1"/>
    </source>
</evidence>
<keyword evidence="4 6" id="KW-0630">Potassium</keyword>
<comment type="caution">
    <text evidence="6">Lacks conserved residue(s) required for the propagation of feature annotation.</text>
</comment>
<feature type="binding site" evidence="6">
    <location>
        <position position="77"/>
    </location>
    <ligand>
        <name>(6S)-5-formyl-5,6,7,8-tetrahydrofolate</name>
        <dbReference type="ChEBI" id="CHEBI:57457"/>
    </ligand>
</feature>
<comment type="cofactor">
    <cofactor evidence="6">
        <name>K(+)</name>
        <dbReference type="ChEBI" id="CHEBI:29103"/>
    </cofactor>
    <text evidence="6">Binds 1 potassium ion per subunit.</text>
</comment>
<dbReference type="EC" id="3.6.-.-" evidence="6"/>
<organism evidence="8 9">
    <name type="scientific">Sedimentitalea xiamensis</name>
    <dbReference type="NCBI Taxonomy" id="3050037"/>
    <lineage>
        <taxon>Bacteria</taxon>
        <taxon>Pseudomonadati</taxon>
        <taxon>Pseudomonadota</taxon>
        <taxon>Alphaproteobacteria</taxon>
        <taxon>Rhodobacterales</taxon>
        <taxon>Paracoccaceae</taxon>
        <taxon>Sedimentitalea</taxon>
    </lineage>
</organism>
<dbReference type="InterPro" id="IPR005225">
    <property type="entry name" value="Small_GTP-bd"/>
</dbReference>
<name>A0ABT7F9J6_9RHOB</name>
<dbReference type="CDD" id="cd14858">
    <property type="entry name" value="TrmE_N"/>
    <property type="match status" value="1"/>
</dbReference>
<evidence type="ECO:0000256" key="4">
    <source>
        <dbReference type="ARBA" id="ARBA00022958"/>
    </source>
</evidence>
<feature type="domain" description="TrmE-type G" evidence="7">
    <location>
        <begin position="213"/>
        <end position="351"/>
    </location>
</feature>
<dbReference type="Gene3D" id="3.40.50.300">
    <property type="entry name" value="P-loop containing nucleotide triphosphate hydrolases"/>
    <property type="match status" value="1"/>
</dbReference>
<dbReference type="Proteomes" id="UP001227126">
    <property type="component" value="Unassembled WGS sequence"/>
</dbReference>
<dbReference type="Gene3D" id="1.20.120.430">
    <property type="entry name" value="tRNA modification GTPase MnmE domain 2"/>
    <property type="match status" value="1"/>
</dbReference>
<dbReference type="Gene3D" id="3.30.1360.120">
    <property type="entry name" value="Probable tRNA modification gtpase trme, domain 1"/>
    <property type="match status" value="1"/>
</dbReference>
<dbReference type="SUPFAM" id="SSF52540">
    <property type="entry name" value="P-loop containing nucleoside triphosphate hydrolases"/>
    <property type="match status" value="1"/>
</dbReference>
<keyword evidence="2 6" id="KW-0819">tRNA processing</keyword>
<feature type="binding site" evidence="6">
    <location>
        <position position="227"/>
    </location>
    <ligand>
        <name>Mg(2+)</name>
        <dbReference type="ChEBI" id="CHEBI:18420"/>
    </ligand>
</feature>
<dbReference type="InterPro" id="IPR025867">
    <property type="entry name" value="MnmE_helical"/>
</dbReference>
<comment type="subcellular location">
    <subcellularLocation>
        <location evidence="6">Cytoplasm</location>
    </subcellularLocation>
</comment>
<comment type="similarity">
    <text evidence="1 6">Belongs to the TRAFAC class TrmE-Era-EngA-EngB-Septin-like GTPase superfamily. TrmE GTPase family.</text>
</comment>
<dbReference type="NCBIfam" id="NF003661">
    <property type="entry name" value="PRK05291.1-3"/>
    <property type="match status" value="1"/>
</dbReference>
<accession>A0ABT7F9J6</accession>